<dbReference type="GO" id="GO:0031965">
    <property type="term" value="C:nuclear membrane"/>
    <property type="evidence" value="ECO:0007669"/>
    <property type="project" value="UniProtKB-SubCell"/>
</dbReference>
<evidence type="ECO:0000256" key="3">
    <source>
        <dbReference type="ARBA" id="ARBA00022927"/>
    </source>
</evidence>
<dbReference type="GO" id="GO:0017056">
    <property type="term" value="F:structural constituent of nuclear pore"/>
    <property type="evidence" value="ECO:0007669"/>
    <property type="project" value="UniProtKB-UniRule"/>
</dbReference>
<name>A0A165JJP8_XYLHT</name>
<dbReference type="FunCoup" id="A0A165JJP8">
    <property type="interactions" value="513"/>
</dbReference>
<keyword evidence="7" id="KW-0472">Membrane</keyword>
<evidence type="ECO:0000313" key="9">
    <source>
        <dbReference type="EMBL" id="KZF26323.1"/>
    </source>
</evidence>
<sequence length="981" mass="110969">MDTRSLLADGQYEDALHPLRAAAERVGREVEKFAENLDRLNPLNQRDASSTYHSVIGLVKSYQDISLDAVERLRKRYDKDLKARLTERMSRRAQAVCFDEKNAQSQSLSANDSRVSYANGDTTTSTVLEDLENWQMEADTWILFGLLLEFQYPPPNYGKVKGDMLSALANITQYSSEHVIWEKFLIDDDMARERHLILKWLESTADTSEGDVDILVQQLENKTNAGKSLCSQGWMHTKAAIKHEKRLRSWPQAVDPMSPGISTSHRSSDTSDGLVTQLDPDAATRQGLALETQDYFSEKAVWMVCWEMLRRGKSWETIREWCQDNLEGWRAIILRGTRPSDEHLISKLVDPVDEKSPDAFLGSFSRKNRSGVLWRRVCYASAKAGGMNKYERAVFGTLGGDIDSVEPVCQNWDDHLFVHYNSLLLTQFDDYLRQNFPRRAPQTLTQKFASLDSVQLHGEAKSVGQRLMSRLKVHPTTREEARQPMKMIQSALIAKSFGDFVYQQGLALSIFANERTKSKIIPPLPGEVLDGTLESYIRPQDYNSLRVIAHMLLIYIDLGFEIGEGRRRVAIENVLVAYIDFLRLAGKWTMIPLYASKLSADRRHLVLGRLLIDVTDNAERSQQMRLMKGLGIDVVAVLNMQFKMVMSDCKSREKDGFKMAPFELLENRQSSAVSGRALRDSFMGDDISDDDEILIRSFEWYLFLDGYWVETFLAGSSLYKRFLRLGHLAAAVDLANRAPFPAISLTKTRAILGKSIDLSKAKEAQGVDDSSGPAEEALHSEPLAGSHSKNAPKLRERVHRQLLLRQSKTFRELESVVAALVAMQNWTFTKKSIKIESYDPENLKENPKKRLRDSLDSVISSVEALLRGWLLDPFNEISSLQEIRNIYLPEIILAYISVLTEAGSYMRHNILLHCMSLSTLIAAENSDLMECFTAAGRVSELVEAFALSSKAILHANEHGTRSNAKSTLGDGETMDIWQVKL</sequence>
<dbReference type="AlphaFoldDB" id="A0A165JJP8"/>
<keyword evidence="10" id="KW-1185">Reference proteome</keyword>
<accession>A0A165JJP8</accession>
<keyword evidence="4 7" id="KW-0811">Translocation</keyword>
<keyword evidence="6 7" id="KW-0539">Nucleus</keyword>
<feature type="region of interest" description="Disordered" evidence="8">
    <location>
        <begin position="252"/>
        <end position="277"/>
    </location>
</feature>
<keyword evidence="5 7" id="KW-0906">Nuclear pore complex</keyword>
<comment type="subunit">
    <text evidence="7">Part of the nuclear pore complex (NPC).</text>
</comment>
<dbReference type="Gene3D" id="1.10.3450.20">
    <property type="match status" value="1"/>
</dbReference>
<dbReference type="OrthoDB" id="3098at2759"/>
<evidence type="ECO:0000313" key="10">
    <source>
        <dbReference type="Proteomes" id="UP000076632"/>
    </source>
</evidence>
<gene>
    <name evidence="9" type="ORF">L228DRAFT_206565</name>
</gene>
<dbReference type="GO" id="GO:0006406">
    <property type="term" value="P:mRNA export from nucleus"/>
    <property type="evidence" value="ECO:0007669"/>
    <property type="project" value="TreeGrafter"/>
</dbReference>
<dbReference type="STRING" id="1328760.A0A165JJP8"/>
<dbReference type="PANTHER" id="PTHR13003:SF2">
    <property type="entry name" value="NUCLEAR PORE COMPLEX PROTEIN NUP107"/>
    <property type="match status" value="1"/>
</dbReference>
<dbReference type="PANTHER" id="PTHR13003">
    <property type="entry name" value="NUP107-RELATED"/>
    <property type="match status" value="1"/>
</dbReference>
<dbReference type="InterPro" id="IPR007252">
    <property type="entry name" value="Nup84/Nup107"/>
</dbReference>
<evidence type="ECO:0000256" key="5">
    <source>
        <dbReference type="ARBA" id="ARBA00023132"/>
    </source>
</evidence>
<evidence type="ECO:0000256" key="7">
    <source>
        <dbReference type="RuleBase" id="RU365072"/>
    </source>
</evidence>
<proteinExistence type="inferred from homology"/>
<comment type="subcellular location">
    <subcellularLocation>
        <location evidence="7">Nucleus</location>
        <location evidence="7">Nuclear pore complex</location>
    </subcellularLocation>
    <subcellularLocation>
        <location evidence="7">Nucleus membrane</location>
    </subcellularLocation>
</comment>
<evidence type="ECO:0000256" key="1">
    <source>
        <dbReference type="ARBA" id="ARBA00022448"/>
    </source>
</evidence>
<dbReference type="Pfam" id="PF04121">
    <property type="entry name" value="Nup84_Nup100"/>
    <property type="match status" value="1"/>
</dbReference>
<dbReference type="GO" id="GO:0031080">
    <property type="term" value="C:nuclear pore outer ring"/>
    <property type="evidence" value="ECO:0007669"/>
    <property type="project" value="TreeGrafter"/>
</dbReference>
<evidence type="ECO:0000256" key="2">
    <source>
        <dbReference type="ARBA" id="ARBA00022816"/>
    </source>
</evidence>
<dbReference type="OMA" id="RYQGFCK"/>
<dbReference type="Gene3D" id="1.20.190.50">
    <property type="match status" value="1"/>
</dbReference>
<feature type="region of interest" description="Disordered" evidence="8">
    <location>
        <begin position="763"/>
        <end position="790"/>
    </location>
</feature>
<organism evidence="9 10">
    <name type="scientific">Xylona heveae (strain CBS 132557 / TC161)</name>
    <dbReference type="NCBI Taxonomy" id="1328760"/>
    <lineage>
        <taxon>Eukaryota</taxon>
        <taxon>Fungi</taxon>
        <taxon>Dikarya</taxon>
        <taxon>Ascomycota</taxon>
        <taxon>Pezizomycotina</taxon>
        <taxon>Xylonomycetes</taxon>
        <taxon>Xylonales</taxon>
        <taxon>Xylonaceae</taxon>
        <taxon>Xylona</taxon>
    </lineage>
</organism>
<evidence type="ECO:0000256" key="8">
    <source>
        <dbReference type="SAM" id="MobiDB-lite"/>
    </source>
</evidence>
<comment type="similarity">
    <text evidence="7">Belongs to the nucleoporin Nup84/Nup107 family.</text>
</comment>
<dbReference type="GeneID" id="28894819"/>
<reference evidence="9 10" key="1">
    <citation type="journal article" date="2016" name="Fungal Biol.">
        <title>The genome of Xylona heveae provides a window into fungal endophytism.</title>
        <authorList>
            <person name="Gazis R."/>
            <person name="Kuo A."/>
            <person name="Riley R."/>
            <person name="LaButti K."/>
            <person name="Lipzen A."/>
            <person name="Lin J."/>
            <person name="Amirebrahimi M."/>
            <person name="Hesse C.N."/>
            <person name="Spatafora J.W."/>
            <person name="Henrissat B."/>
            <person name="Hainaut M."/>
            <person name="Grigoriev I.V."/>
            <person name="Hibbett D.S."/>
        </authorList>
    </citation>
    <scope>NUCLEOTIDE SEQUENCE [LARGE SCALE GENOMIC DNA]</scope>
    <source>
        <strain evidence="9 10">TC161</strain>
    </source>
</reference>
<dbReference type="InParanoid" id="A0A165JJP8"/>
<evidence type="ECO:0000256" key="6">
    <source>
        <dbReference type="ARBA" id="ARBA00023242"/>
    </source>
</evidence>
<dbReference type="GO" id="GO:0000973">
    <property type="term" value="P:post-transcriptional tethering of RNA polymerase II gene DNA at nuclear periphery"/>
    <property type="evidence" value="ECO:0007669"/>
    <property type="project" value="TreeGrafter"/>
</dbReference>
<dbReference type="GO" id="GO:0006606">
    <property type="term" value="P:protein import into nucleus"/>
    <property type="evidence" value="ECO:0007669"/>
    <property type="project" value="TreeGrafter"/>
</dbReference>
<dbReference type="RefSeq" id="XP_018191878.1">
    <property type="nucleotide sequence ID" value="XM_018329682.1"/>
</dbReference>
<keyword evidence="2" id="KW-0509">mRNA transport</keyword>
<keyword evidence="1 7" id="KW-0813">Transport</keyword>
<feature type="compositionally biased region" description="Polar residues" evidence="8">
    <location>
        <begin position="260"/>
        <end position="274"/>
    </location>
</feature>
<evidence type="ECO:0000256" key="4">
    <source>
        <dbReference type="ARBA" id="ARBA00023010"/>
    </source>
</evidence>
<protein>
    <recommendedName>
        <fullName evidence="7">Nuclear pore complex protein</fullName>
    </recommendedName>
</protein>
<dbReference type="Proteomes" id="UP000076632">
    <property type="component" value="Unassembled WGS sequence"/>
</dbReference>
<keyword evidence="3" id="KW-0653">Protein transport</keyword>
<comment type="function">
    <text evidence="7">Functions as a component of the nuclear pore complex (NPC).</text>
</comment>
<dbReference type="EMBL" id="KV407454">
    <property type="protein sequence ID" value="KZF26323.1"/>
    <property type="molecule type" value="Genomic_DNA"/>
</dbReference>